<dbReference type="Proteomes" id="UP001451303">
    <property type="component" value="Unassembled WGS sequence"/>
</dbReference>
<comment type="caution">
    <text evidence="1">The sequence shown here is derived from an EMBL/GenBank/DDBJ whole genome shotgun (WGS) entry which is preliminary data.</text>
</comment>
<protein>
    <submittedName>
        <fullName evidence="1">Uncharacterized protein</fullName>
    </submittedName>
</protein>
<sequence length="231" mass="25410">MILFEFEPDEEAVTLTHDIRAGACQINGPAGYVEATLPQKRLVEAVAMVCSMAWPGLGPSRRGSLLRPHLQAERFSRPHDSGEYEDSASVVRYCGVKIGAWITQVPSKAAGLHTGGAVQLTPGALVSAGLQHNTLRNSTTIPPNSIEGACIDWILLDAYIPALFNFQLLLVFSSRFSVNFADLRCKNPTNRLYLSPLAIITGFPIYWVTDDRISWCGRPCRGLQWTRAESH</sequence>
<reference evidence="1 2" key="1">
    <citation type="submission" date="2023-09" db="EMBL/GenBank/DDBJ databases">
        <title>Multi-omics analysis of a traditional fermented food reveals byproduct-associated fungal strains for waste-to-food upcycling.</title>
        <authorList>
            <consortium name="Lawrence Berkeley National Laboratory"/>
            <person name="Rekdal V.M."/>
            <person name="Villalobos-Escobedo J.M."/>
            <person name="Rodriguez-Valeron N."/>
            <person name="Garcia M.O."/>
            <person name="Vasquez D.P."/>
            <person name="Damayanti I."/>
            <person name="Sorensen P.M."/>
            <person name="Baidoo E.E."/>
            <person name="De Carvalho A.C."/>
            <person name="Riley R."/>
            <person name="Lipzen A."/>
            <person name="He G."/>
            <person name="Yan M."/>
            <person name="Haridas S."/>
            <person name="Daum C."/>
            <person name="Yoshinaga Y."/>
            <person name="Ng V."/>
            <person name="Grigoriev I.V."/>
            <person name="Munk R."/>
            <person name="Nuraida L."/>
            <person name="Wijaya C.H."/>
            <person name="Morales P.-C."/>
            <person name="Keasling J.D."/>
        </authorList>
    </citation>
    <scope>NUCLEOTIDE SEQUENCE [LARGE SCALE GENOMIC DNA]</scope>
    <source>
        <strain evidence="1 2">FGSC 2613</strain>
    </source>
</reference>
<organism evidence="1 2">
    <name type="scientific">Neurospora intermedia</name>
    <dbReference type="NCBI Taxonomy" id="5142"/>
    <lineage>
        <taxon>Eukaryota</taxon>
        <taxon>Fungi</taxon>
        <taxon>Dikarya</taxon>
        <taxon>Ascomycota</taxon>
        <taxon>Pezizomycotina</taxon>
        <taxon>Sordariomycetes</taxon>
        <taxon>Sordariomycetidae</taxon>
        <taxon>Sordariales</taxon>
        <taxon>Sordariaceae</taxon>
        <taxon>Neurospora</taxon>
    </lineage>
</organism>
<dbReference type="EMBL" id="JAVLET010000002">
    <property type="protein sequence ID" value="KAL0473965.1"/>
    <property type="molecule type" value="Genomic_DNA"/>
</dbReference>
<name>A0ABR3DMT7_NEUIN</name>
<accession>A0ABR3DMT7</accession>
<gene>
    <name evidence="1" type="ORF">QR685DRAFT_437068</name>
</gene>
<proteinExistence type="predicted"/>
<evidence type="ECO:0000313" key="1">
    <source>
        <dbReference type="EMBL" id="KAL0473965.1"/>
    </source>
</evidence>
<evidence type="ECO:0000313" key="2">
    <source>
        <dbReference type="Proteomes" id="UP001451303"/>
    </source>
</evidence>
<keyword evidence="2" id="KW-1185">Reference proteome</keyword>